<name>A0A5A7MVJ7_9PROT</name>
<sequence length="348" mass="39243">MQNFISHITWDCPECGCFNEQAIEVPELNFTAENISDWTVADIVEIICDGCGFEYFGHVFVYAAGTDFEIEGPHSFSISGEMPMYEPGPEDELYYNPPDDPYSIADEALGHLKGMIGAPSPITDAQFVNRLVFTGAISILEAYLGDTLINAVQSNEAVRTRLLTNYPDLGKEMFSAVELAKEPNAITKRIVAKLKRVLFHNLEVATNLYQSAFGITLEPDKELRDRLFNAMKRRHDCVHRNGCQVDGKKLDDFDDQYVESIIDAIWGVARRVENELLPAAYGGLVCEPQTRGAYLAARGAESAEKQPKRGRLWLNDGSCIRRRPSWRNHVWAYDFVWPARMMAERSVC</sequence>
<organism evidence="1 2">
    <name type="scientific">Iodidimonas gelatinilytica</name>
    <dbReference type="NCBI Taxonomy" id="1236966"/>
    <lineage>
        <taxon>Bacteria</taxon>
        <taxon>Pseudomonadati</taxon>
        <taxon>Pseudomonadota</taxon>
        <taxon>Alphaproteobacteria</taxon>
        <taxon>Iodidimonadales</taxon>
        <taxon>Iodidimonadaceae</taxon>
        <taxon>Iodidimonas</taxon>
    </lineage>
</organism>
<dbReference type="EMBL" id="BKCL01000026">
    <property type="protein sequence ID" value="GEQ99373.1"/>
    <property type="molecule type" value="Genomic_DNA"/>
</dbReference>
<protein>
    <recommendedName>
        <fullName evidence="3">RiboL-PSP-HEPN domain-containing protein</fullName>
    </recommendedName>
</protein>
<accession>A0A5A7MVJ7</accession>
<proteinExistence type="predicted"/>
<evidence type="ECO:0000313" key="1">
    <source>
        <dbReference type="EMBL" id="GEQ99373.1"/>
    </source>
</evidence>
<evidence type="ECO:0008006" key="3">
    <source>
        <dbReference type="Google" id="ProtNLM"/>
    </source>
</evidence>
<evidence type="ECO:0000313" key="2">
    <source>
        <dbReference type="Proteomes" id="UP000322084"/>
    </source>
</evidence>
<reference evidence="1 2" key="1">
    <citation type="submission" date="2019-09" db="EMBL/GenBank/DDBJ databases">
        <title>NBRP : Genome information of microbial organism related human and environment.</title>
        <authorList>
            <person name="Hattori M."/>
            <person name="Oshima K."/>
            <person name="Inaba H."/>
            <person name="Suda W."/>
            <person name="Sakamoto M."/>
            <person name="Iino T."/>
            <person name="Kitahara M."/>
            <person name="Oshida Y."/>
            <person name="Iida T."/>
            <person name="Kudo T."/>
            <person name="Itoh T."/>
            <person name="Ohkuma M."/>
        </authorList>
    </citation>
    <scope>NUCLEOTIDE SEQUENCE [LARGE SCALE GENOMIC DNA]</scope>
    <source>
        <strain evidence="1 2">Hi-2</strain>
    </source>
</reference>
<dbReference type="AlphaFoldDB" id="A0A5A7MVJ7"/>
<comment type="caution">
    <text evidence="1">The sequence shown here is derived from an EMBL/GenBank/DDBJ whole genome shotgun (WGS) entry which is preliminary data.</text>
</comment>
<gene>
    <name evidence="1" type="ORF">JCM17844_30100</name>
</gene>
<dbReference type="Proteomes" id="UP000322084">
    <property type="component" value="Unassembled WGS sequence"/>
</dbReference>